<dbReference type="AlphaFoldDB" id="A0AAI8Z5M0"/>
<feature type="compositionally biased region" description="Polar residues" evidence="1">
    <location>
        <begin position="130"/>
        <end position="146"/>
    </location>
</feature>
<gene>
    <name evidence="2" type="ORF">LECACI_7A008043</name>
</gene>
<evidence type="ECO:0000313" key="2">
    <source>
        <dbReference type="EMBL" id="CAK4032885.1"/>
    </source>
</evidence>
<comment type="caution">
    <text evidence="2">The sequence shown here is derived from an EMBL/GenBank/DDBJ whole genome shotgun (WGS) entry which is preliminary data.</text>
</comment>
<keyword evidence="3" id="KW-1185">Reference proteome</keyword>
<proteinExistence type="predicted"/>
<sequence>MAGVWNHEERTVLMILNEDYPDLTREQRHDIFYRIFDHQLRSAGRRYQPQDLQDQWKQRNAPGRQIEMWNDIDTASPDPAQRTRVASMRAIQTHAARSGATNFVTGQVNQPIALGNHVSYVPVRGRPAGGNNNSTPAPSSRITRSNAPKDDQSGENKRQLRSSTARRGGEKKEEPGKEEGPRGTLKDMPMEVAKDTRLLRMVHFCEIFLTEGKPTLDTSRSVGPVAEDSKLYQLGGPVAQLHIEDKTFDVIVCVVSDCTFCSRKRRPADLKQRTAMARAAESNSQIEPEKSGFYNLPFVHRGRDCKLIGGVMLFRPQGWIGPPPKNTVAGNVLFDDRYYQPNGQVGQVSARDALLCKAEECPVCMQAAKEEAAKEKVDQEEPNQGKAYQLRSRHEKVTSNVPQVNNPNSSVLLHPKRVACELPTFACLPMTIIPSK</sequence>
<accession>A0AAI8Z5M0</accession>
<feature type="compositionally biased region" description="Basic and acidic residues" evidence="1">
    <location>
        <begin position="147"/>
        <end position="158"/>
    </location>
</feature>
<feature type="region of interest" description="Disordered" evidence="1">
    <location>
        <begin position="123"/>
        <end position="191"/>
    </location>
</feature>
<name>A0AAI8Z5M0_9PEZI</name>
<organism evidence="2 3">
    <name type="scientific">Lecanosticta acicola</name>
    <dbReference type="NCBI Taxonomy" id="111012"/>
    <lineage>
        <taxon>Eukaryota</taxon>
        <taxon>Fungi</taxon>
        <taxon>Dikarya</taxon>
        <taxon>Ascomycota</taxon>
        <taxon>Pezizomycotina</taxon>
        <taxon>Dothideomycetes</taxon>
        <taxon>Dothideomycetidae</taxon>
        <taxon>Mycosphaerellales</taxon>
        <taxon>Mycosphaerellaceae</taxon>
        <taxon>Lecanosticta</taxon>
    </lineage>
</organism>
<feature type="compositionally biased region" description="Basic and acidic residues" evidence="1">
    <location>
        <begin position="167"/>
        <end position="191"/>
    </location>
</feature>
<evidence type="ECO:0000313" key="3">
    <source>
        <dbReference type="Proteomes" id="UP001296104"/>
    </source>
</evidence>
<evidence type="ECO:0000256" key="1">
    <source>
        <dbReference type="SAM" id="MobiDB-lite"/>
    </source>
</evidence>
<dbReference type="EMBL" id="CAVMBE010000073">
    <property type="protein sequence ID" value="CAK4032885.1"/>
    <property type="molecule type" value="Genomic_DNA"/>
</dbReference>
<dbReference type="Proteomes" id="UP001296104">
    <property type="component" value="Unassembled WGS sequence"/>
</dbReference>
<feature type="region of interest" description="Disordered" evidence="1">
    <location>
        <begin position="374"/>
        <end position="404"/>
    </location>
</feature>
<reference evidence="2" key="1">
    <citation type="submission" date="2023-11" db="EMBL/GenBank/DDBJ databases">
        <authorList>
            <person name="Alioto T."/>
            <person name="Alioto T."/>
            <person name="Gomez Garrido J."/>
        </authorList>
    </citation>
    <scope>NUCLEOTIDE SEQUENCE</scope>
</reference>
<protein>
    <submittedName>
        <fullName evidence="2">Uncharacterized protein</fullName>
    </submittedName>
</protein>